<dbReference type="SUPFAM" id="SSF46785">
    <property type="entry name" value="Winged helix' DNA-binding domain"/>
    <property type="match status" value="1"/>
</dbReference>
<keyword evidence="6" id="KW-1185">Reference proteome</keyword>
<accession>A0ABS4UMA4</accession>
<dbReference type="Proteomes" id="UP000755585">
    <property type="component" value="Unassembled WGS sequence"/>
</dbReference>
<protein>
    <submittedName>
        <fullName evidence="5">DNA-binding transcriptional ArsR family regulator</fullName>
    </submittedName>
</protein>
<dbReference type="PANTHER" id="PTHR33154:SF33">
    <property type="entry name" value="TRANSCRIPTIONAL REPRESSOR SDPR"/>
    <property type="match status" value="1"/>
</dbReference>
<dbReference type="Gene3D" id="1.10.10.10">
    <property type="entry name" value="Winged helix-like DNA-binding domain superfamily/Winged helix DNA-binding domain"/>
    <property type="match status" value="1"/>
</dbReference>
<dbReference type="PROSITE" id="PS50987">
    <property type="entry name" value="HTH_ARSR_2"/>
    <property type="match status" value="1"/>
</dbReference>
<dbReference type="PRINTS" id="PR00778">
    <property type="entry name" value="HTHARSR"/>
</dbReference>
<keyword evidence="2 5" id="KW-0238">DNA-binding</keyword>
<dbReference type="GO" id="GO:0003677">
    <property type="term" value="F:DNA binding"/>
    <property type="evidence" value="ECO:0007669"/>
    <property type="project" value="UniProtKB-KW"/>
</dbReference>
<sequence length="102" mass="11878">MDSFGVLAQPQRRLILDALIQGERPVGDLVDELGLSQPVVSKQLRILREAEMVVVRGDSQRRLYRINPAPFAEIDAWLDRYRQFWARRLDALQAHLETEEHQ</sequence>
<evidence type="ECO:0000259" key="4">
    <source>
        <dbReference type="PROSITE" id="PS50987"/>
    </source>
</evidence>
<keyword evidence="1" id="KW-0805">Transcription regulation</keyword>
<dbReference type="InterPro" id="IPR036388">
    <property type="entry name" value="WH-like_DNA-bd_sf"/>
</dbReference>
<dbReference type="CDD" id="cd00090">
    <property type="entry name" value="HTH_ARSR"/>
    <property type="match status" value="1"/>
</dbReference>
<dbReference type="PANTHER" id="PTHR33154">
    <property type="entry name" value="TRANSCRIPTIONAL REGULATOR, ARSR FAMILY"/>
    <property type="match status" value="1"/>
</dbReference>
<gene>
    <name evidence="5" type="ORF">JOF29_003861</name>
</gene>
<feature type="domain" description="HTH arsR-type" evidence="4">
    <location>
        <begin position="1"/>
        <end position="86"/>
    </location>
</feature>
<name>A0ABS4UMA4_9ACTN</name>
<proteinExistence type="predicted"/>
<dbReference type="EMBL" id="JAGINT010000001">
    <property type="protein sequence ID" value="MBP2352778.1"/>
    <property type="molecule type" value="Genomic_DNA"/>
</dbReference>
<comment type="caution">
    <text evidence="5">The sequence shown here is derived from an EMBL/GenBank/DDBJ whole genome shotgun (WGS) entry which is preliminary data.</text>
</comment>
<reference evidence="5 6" key="1">
    <citation type="submission" date="2021-03" db="EMBL/GenBank/DDBJ databases">
        <title>Sequencing the genomes of 1000 actinobacteria strains.</title>
        <authorList>
            <person name="Klenk H.-P."/>
        </authorList>
    </citation>
    <scope>NUCLEOTIDE SEQUENCE [LARGE SCALE GENOMIC DNA]</scope>
    <source>
        <strain evidence="5 6">DSM 18824</strain>
    </source>
</reference>
<dbReference type="SMART" id="SM00418">
    <property type="entry name" value="HTH_ARSR"/>
    <property type="match status" value="1"/>
</dbReference>
<evidence type="ECO:0000256" key="2">
    <source>
        <dbReference type="ARBA" id="ARBA00023125"/>
    </source>
</evidence>
<evidence type="ECO:0000256" key="3">
    <source>
        <dbReference type="ARBA" id="ARBA00023163"/>
    </source>
</evidence>
<organism evidence="5 6">
    <name type="scientific">Kribbella aluminosa</name>
    <dbReference type="NCBI Taxonomy" id="416017"/>
    <lineage>
        <taxon>Bacteria</taxon>
        <taxon>Bacillati</taxon>
        <taxon>Actinomycetota</taxon>
        <taxon>Actinomycetes</taxon>
        <taxon>Propionibacteriales</taxon>
        <taxon>Kribbellaceae</taxon>
        <taxon>Kribbella</taxon>
    </lineage>
</organism>
<evidence type="ECO:0000313" key="6">
    <source>
        <dbReference type="Proteomes" id="UP000755585"/>
    </source>
</evidence>
<dbReference type="InterPro" id="IPR001845">
    <property type="entry name" value="HTH_ArsR_DNA-bd_dom"/>
</dbReference>
<dbReference type="InterPro" id="IPR011991">
    <property type="entry name" value="ArsR-like_HTH"/>
</dbReference>
<dbReference type="Pfam" id="PF01022">
    <property type="entry name" value="HTH_5"/>
    <property type="match status" value="1"/>
</dbReference>
<dbReference type="RefSeq" id="WP_209695475.1">
    <property type="nucleotide sequence ID" value="NZ_BAAAVU010000014.1"/>
</dbReference>
<keyword evidence="3" id="KW-0804">Transcription</keyword>
<evidence type="ECO:0000313" key="5">
    <source>
        <dbReference type="EMBL" id="MBP2352778.1"/>
    </source>
</evidence>
<dbReference type="InterPro" id="IPR036390">
    <property type="entry name" value="WH_DNA-bd_sf"/>
</dbReference>
<dbReference type="InterPro" id="IPR051081">
    <property type="entry name" value="HTH_MetalResp_TranReg"/>
</dbReference>
<evidence type="ECO:0000256" key="1">
    <source>
        <dbReference type="ARBA" id="ARBA00023015"/>
    </source>
</evidence>
<dbReference type="NCBIfam" id="NF033788">
    <property type="entry name" value="HTH_metalloreg"/>
    <property type="match status" value="1"/>
</dbReference>